<name>A0A0A8Y8W1_ARUDO</name>
<evidence type="ECO:0000256" key="1">
    <source>
        <dbReference type="SAM" id="MobiDB-lite"/>
    </source>
</evidence>
<dbReference type="EMBL" id="GBRH01276200">
    <property type="protein sequence ID" value="JAD21695.1"/>
    <property type="molecule type" value="Transcribed_RNA"/>
</dbReference>
<evidence type="ECO:0000313" key="2">
    <source>
        <dbReference type="EMBL" id="JAD21695.1"/>
    </source>
</evidence>
<reference evidence="2" key="2">
    <citation type="journal article" date="2015" name="Data Brief">
        <title>Shoot transcriptome of the giant reed, Arundo donax.</title>
        <authorList>
            <person name="Barrero R.A."/>
            <person name="Guerrero F.D."/>
            <person name="Moolhuijzen P."/>
            <person name="Goolsby J.A."/>
            <person name="Tidwell J."/>
            <person name="Bellgard S.E."/>
            <person name="Bellgard M.I."/>
        </authorList>
    </citation>
    <scope>NUCLEOTIDE SEQUENCE</scope>
    <source>
        <tissue evidence="2">Shoot tissue taken approximately 20 cm above the soil surface</tissue>
    </source>
</reference>
<proteinExistence type="predicted"/>
<reference evidence="2" key="1">
    <citation type="submission" date="2014-09" db="EMBL/GenBank/DDBJ databases">
        <authorList>
            <person name="Magalhaes I.L.F."/>
            <person name="Oliveira U."/>
            <person name="Santos F.R."/>
            <person name="Vidigal T.H.D.A."/>
            <person name="Brescovit A.D."/>
            <person name="Santos A.J."/>
        </authorList>
    </citation>
    <scope>NUCLEOTIDE SEQUENCE</scope>
    <source>
        <tissue evidence="2">Shoot tissue taken approximately 20 cm above the soil surface</tissue>
    </source>
</reference>
<accession>A0A0A8Y8W1</accession>
<protein>
    <submittedName>
        <fullName evidence="2">Uncharacterized protein</fullName>
    </submittedName>
</protein>
<feature type="region of interest" description="Disordered" evidence="1">
    <location>
        <begin position="1"/>
        <end position="32"/>
    </location>
</feature>
<feature type="compositionally biased region" description="Gly residues" evidence="1">
    <location>
        <begin position="9"/>
        <end position="20"/>
    </location>
</feature>
<sequence length="32" mass="3053">MFSGARSPGEGGETAVGGDDGAAVDDRGNGWG</sequence>
<dbReference type="AlphaFoldDB" id="A0A0A8Y8W1"/>
<organism evidence="2">
    <name type="scientific">Arundo donax</name>
    <name type="common">Giant reed</name>
    <name type="synonym">Donax arundinaceus</name>
    <dbReference type="NCBI Taxonomy" id="35708"/>
    <lineage>
        <taxon>Eukaryota</taxon>
        <taxon>Viridiplantae</taxon>
        <taxon>Streptophyta</taxon>
        <taxon>Embryophyta</taxon>
        <taxon>Tracheophyta</taxon>
        <taxon>Spermatophyta</taxon>
        <taxon>Magnoliopsida</taxon>
        <taxon>Liliopsida</taxon>
        <taxon>Poales</taxon>
        <taxon>Poaceae</taxon>
        <taxon>PACMAD clade</taxon>
        <taxon>Arundinoideae</taxon>
        <taxon>Arundineae</taxon>
        <taxon>Arundo</taxon>
    </lineage>
</organism>